<evidence type="ECO:0000256" key="1">
    <source>
        <dbReference type="ARBA" id="ARBA00023002"/>
    </source>
</evidence>
<gene>
    <name evidence="3" type="ORF">VSH64_24295</name>
</gene>
<protein>
    <submittedName>
        <fullName evidence="3">Aldo/keto reductase</fullName>
    </submittedName>
</protein>
<accession>A0ABZ1HVQ0</accession>
<evidence type="ECO:0000313" key="3">
    <source>
        <dbReference type="EMBL" id="WSE26004.1"/>
    </source>
</evidence>
<proteinExistence type="predicted"/>
<dbReference type="PANTHER" id="PTHR43364:SF4">
    <property type="entry name" value="NAD(P)-LINKED OXIDOREDUCTASE SUPERFAMILY PROTEIN"/>
    <property type="match status" value="1"/>
</dbReference>
<sequence>MSLDSYVHLGRSGLVVSPFCLGAMNFGEDTGVGCSVEESERILQTYLDRGGNFIDTANFYTNTHSEKIVGDFLAATPGLRDRVVLATKFFVNLHPGDPNGGGAGRKAILHQLDDSLRRLGTDYVDVYYLHNYDRFTPVEETLRALDDLVTAGKIRYVGFSDTPAWFTAKAAAIAEFRGWAPVVGLQMEYSLLERTIEGELLPLAEDAGIAMLPWSPLKSGFLSGRYTRDGAAADTRRGAAFGVGPSEEEFRVIDVVVGIAKELGVSPAVVALAWVRGRPGITSTLIGPRKVAHLTENLAALEVTLSAEHSAALDEVSAPRLNFPAELNRDMAPLLRYAGATVNGREHGVYPPLLQDSTRY</sequence>
<reference evidence="3 4" key="1">
    <citation type="journal article" date="2015" name="Int. J. Syst. Evol. Microbiol.">
        <title>Amycolatopsis rhabdoformis sp. nov., an actinomycete isolated from a tropical forest soil.</title>
        <authorList>
            <person name="Souza W.R."/>
            <person name="Silva R.E."/>
            <person name="Goodfellow M."/>
            <person name="Busarakam K."/>
            <person name="Figueiro F.S."/>
            <person name="Ferreira D."/>
            <person name="Rodrigues-Filho E."/>
            <person name="Moraes L.A.B."/>
            <person name="Zucchi T.D."/>
        </authorList>
    </citation>
    <scope>NUCLEOTIDE SEQUENCE [LARGE SCALE GENOMIC DNA]</scope>
    <source>
        <strain evidence="3 4">NCIMB 14900</strain>
    </source>
</reference>
<evidence type="ECO:0000313" key="4">
    <source>
        <dbReference type="Proteomes" id="UP001330812"/>
    </source>
</evidence>
<dbReference type="SUPFAM" id="SSF51430">
    <property type="entry name" value="NAD(P)-linked oxidoreductase"/>
    <property type="match status" value="1"/>
</dbReference>
<organism evidence="3 4">
    <name type="scientific">Amycolatopsis rhabdoformis</name>
    <dbReference type="NCBI Taxonomy" id="1448059"/>
    <lineage>
        <taxon>Bacteria</taxon>
        <taxon>Bacillati</taxon>
        <taxon>Actinomycetota</taxon>
        <taxon>Actinomycetes</taxon>
        <taxon>Pseudonocardiales</taxon>
        <taxon>Pseudonocardiaceae</taxon>
        <taxon>Amycolatopsis</taxon>
    </lineage>
</organism>
<dbReference type="InterPro" id="IPR036812">
    <property type="entry name" value="NAD(P)_OxRdtase_dom_sf"/>
</dbReference>
<keyword evidence="4" id="KW-1185">Reference proteome</keyword>
<dbReference type="PANTHER" id="PTHR43364">
    <property type="entry name" value="NADH-SPECIFIC METHYLGLYOXAL REDUCTASE-RELATED"/>
    <property type="match status" value="1"/>
</dbReference>
<dbReference type="InterPro" id="IPR023210">
    <property type="entry name" value="NADP_OxRdtase_dom"/>
</dbReference>
<evidence type="ECO:0000259" key="2">
    <source>
        <dbReference type="Pfam" id="PF00248"/>
    </source>
</evidence>
<dbReference type="InterPro" id="IPR050523">
    <property type="entry name" value="AKR_Detox_Biosynth"/>
</dbReference>
<dbReference type="RefSeq" id="WP_326564970.1">
    <property type="nucleotide sequence ID" value="NZ_CP142149.1"/>
</dbReference>
<dbReference type="EMBL" id="CP142149">
    <property type="protein sequence ID" value="WSE26004.1"/>
    <property type="molecule type" value="Genomic_DNA"/>
</dbReference>
<feature type="domain" description="NADP-dependent oxidoreductase" evidence="2">
    <location>
        <begin position="20"/>
        <end position="317"/>
    </location>
</feature>
<dbReference type="Pfam" id="PF00248">
    <property type="entry name" value="Aldo_ket_red"/>
    <property type="match status" value="1"/>
</dbReference>
<name>A0ABZ1HVQ0_9PSEU</name>
<dbReference type="CDD" id="cd19080">
    <property type="entry name" value="AKR_AKR9A_9B"/>
    <property type="match status" value="1"/>
</dbReference>
<dbReference type="Gene3D" id="3.20.20.100">
    <property type="entry name" value="NADP-dependent oxidoreductase domain"/>
    <property type="match status" value="1"/>
</dbReference>
<dbReference type="Proteomes" id="UP001330812">
    <property type="component" value="Chromosome"/>
</dbReference>
<keyword evidence="1" id="KW-0560">Oxidoreductase</keyword>